<dbReference type="Pfam" id="PF00149">
    <property type="entry name" value="Metallophos"/>
    <property type="match status" value="1"/>
</dbReference>
<dbReference type="InterPro" id="IPR029052">
    <property type="entry name" value="Metallo-depent_PP-like"/>
</dbReference>
<dbReference type="SUPFAM" id="SSF56300">
    <property type="entry name" value="Metallo-dependent phosphatases"/>
    <property type="match status" value="1"/>
</dbReference>
<dbReference type="CDD" id="cd00838">
    <property type="entry name" value="MPP_superfamily"/>
    <property type="match status" value="1"/>
</dbReference>
<proteinExistence type="predicted"/>
<evidence type="ECO:0000313" key="3">
    <source>
        <dbReference type="Proteomes" id="UP001470230"/>
    </source>
</evidence>
<sequence>MICVGDIHGDLNQLIYPLIHFITNKQIYKKILYIGDYTSRGFNDIYIYELIRKLLVHDDIIFLAGNHDVQKYYSPNLNAEMSSFFDFKFNSIGLKTYFVWNDTQEPIVFTHCRCNIPIGSLDTITYDDIRLDRLYDRKKPPQPYFNIYGHEHHYGSDEHKLCVDYDSSFIYDSLKKGNSIENSYSNVSFSLIKDKNDIQHITKRIKFGTQDDFNSKSFSTIADYLNDLIGINHDFNLNESFEVFKEEYSKSFKKDPKFQHVFQNLKKIWSNIDTWGTFGNVPFEFFEKLGIINSPYKNIVELKNMIQNDF</sequence>
<comment type="caution">
    <text evidence="2">The sequence shown here is derived from an EMBL/GenBank/DDBJ whole genome shotgun (WGS) entry which is preliminary data.</text>
</comment>
<gene>
    <name evidence="2" type="ORF">M9Y10_031083</name>
</gene>
<dbReference type="Proteomes" id="UP001470230">
    <property type="component" value="Unassembled WGS sequence"/>
</dbReference>
<reference evidence="2 3" key="1">
    <citation type="submission" date="2024-04" db="EMBL/GenBank/DDBJ databases">
        <title>Tritrichomonas musculus Genome.</title>
        <authorList>
            <person name="Alves-Ferreira E."/>
            <person name="Grigg M."/>
            <person name="Lorenzi H."/>
            <person name="Galac M."/>
        </authorList>
    </citation>
    <scope>NUCLEOTIDE SEQUENCE [LARGE SCALE GENOMIC DNA]</scope>
    <source>
        <strain evidence="2 3">EAF2021</strain>
    </source>
</reference>
<protein>
    <recommendedName>
        <fullName evidence="1">Calcineurin-like phosphoesterase domain-containing protein</fullName>
    </recommendedName>
</protein>
<evidence type="ECO:0000259" key="1">
    <source>
        <dbReference type="Pfam" id="PF00149"/>
    </source>
</evidence>
<evidence type="ECO:0000313" key="2">
    <source>
        <dbReference type="EMBL" id="KAK8840144.1"/>
    </source>
</evidence>
<accession>A0ABR2H1R0</accession>
<dbReference type="Gene3D" id="3.60.21.10">
    <property type="match status" value="1"/>
</dbReference>
<dbReference type="InterPro" id="IPR004843">
    <property type="entry name" value="Calcineurin-like_PHP"/>
</dbReference>
<name>A0ABR2H1R0_9EUKA</name>
<organism evidence="2 3">
    <name type="scientific">Tritrichomonas musculus</name>
    <dbReference type="NCBI Taxonomy" id="1915356"/>
    <lineage>
        <taxon>Eukaryota</taxon>
        <taxon>Metamonada</taxon>
        <taxon>Parabasalia</taxon>
        <taxon>Tritrichomonadida</taxon>
        <taxon>Tritrichomonadidae</taxon>
        <taxon>Tritrichomonas</taxon>
    </lineage>
</organism>
<keyword evidence="3" id="KW-1185">Reference proteome</keyword>
<dbReference type="EMBL" id="JAPFFF010000048">
    <property type="protein sequence ID" value="KAK8840144.1"/>
    <property type="molecule type" value="Genomic_DNA"/>
</dbReference>
<feature type="domain" description="Calcineurin-like phosphoesterase" evidence="1">
    <location>
        <begin position="3"/>
        <end position="156"/>
    </location>
</feature>